<gene>
    <name evidence="4" type="primary">GPRIN3</name>
</gene>
<accession>A0A8B7H2C2</accession>
<comment type="function">
    <text evidence="1">May be involved in neurite outgrowth.</text>
</comment>
<feature type="compositionally biased region" description="Basic and acidic residues" evidence="2">
    <location>
        <begin position="69"/>
        <end position="78"/>
    </location>
</feature>
<dbReference type="GO" id="GO:0031175">
    <property type="term" value="P:neuron projection development"/>
    <property type="evidence" value="ECO:0007669"/>
    <property type="project" value="TreeGrafter"/>
</dbReference>
<dbReference type="GeneID" id="105876353"/>
<dbReference type="EMBL" id="ABDC03031150">
    <property type="status" value="NOT_ANNOTATED_CDS"/>
    <property type="molecule type" value="Genomic_DNA"/>
</dbReference>
<feature type="region of interest" description="Disordered" evidence="2">
    <location>
        <begin position="709"/>
        <end position="735"/>
    </location>
</feature>
<sequence length="762" mass="77097">MGTVPDPLRAAKTSLIAASGNEGDLGGLRTAAPPHRPAVLCPNANGFSGAPAEADLGPRAATEPLMQGPEHDSPRRDMPSPGVFNEVGKASPALNCPASPQPPAPSPAAGEDLARAPSPMPTTQRAHQPVPGAQCSASPSSVPADSPVASQRTSKEEPSEKPSCPAGATCGSSKDPVSWEFPSGKIAQAANAAAKVPGSVRSPGRGPEGEGQGATCDSETRSCDPPAGEDGCSEDKRPTVPASDPPGVTPVPPPPPAVAKEGSAHPSDAEKGLQPGQQQRARFREASTMTHHAESDTGAGAGRARQDVEVQAVASVESRSVSTSPSILAAFLKESPAPGRLEQEHLCVVCRGGGGGGHTLELSASPPGPPEPGRCLGLMPQVRIQTAAAVSAAACRGESDPGEPPGEAPKTSSTRVASGNPGETCKEDGGSAGMTPGRGDPGAHQLSGTHASSLKAGPVGDTCISAGGQAATSHAMGKRDAEPPEPAAQTARGPNAAGDCTPPDACGPAQSGGLDPTCKGGAGDGQPASAQAVRGQEEAAGTHAPDAKSALRLDPQSRDAGGAGPGASPTPSPARKGAPEDDGQPRAAASLGLPPDGPGDASPGSGKRTPARAVRASPRRASRVSDFLREQRLSVAAAAAQVGLAPGERRKPPGAEARLQPKQSKRVKDVVWDEQGMTWEVYGASLDPESLGVAIQNHLQRQIREHEKLIRTQSGQSRRSVSSDASSHKKLKGRQHRVFQSVLQNFRRPTCCVRPAPSSVLD</sequence>
<dbReference type="PANTHER" id="PTHR15718">
    <property type="entry name" value="G PROTEIN-REGULATED INDUCER OF NEURITE OUTGROWTH C-TERMINAL DOMAIN-CONTAINING PROTEIN"/>
    <property type="match status" value="1"/>
</dbReference>
<feature type="compositionally biased region" description="Pro residues" evidence="2">
    <location>
        <begin position="243"/>
        <end position="257"/>
    </location>
</feature>
<proteinExistence type="predicted"/>
<dbReference type="Ensembl" id="ENSMICT00000036270.2">
    <property type="protein sequence ID" value="ENSMICP00000039109.1"/>
    <property type="gene ID" value="ENSMICG00000036743.2"/>
</dbReference>
<reference evidence="4" key="1">
    <citation type="submission" date="2016-12" db="EMBL/GenBank/DDBJ databases">
        <title>Mouse lemur reference genome and diversity panel.</title>
        <authorList>
            <person name="Harris R."/>
            <person name="Larsen P."/>
            <person name="Liu Y."/>
            <person name="Hughes D.S."/>
            <person name="Murali S."/>
            <person name="Raveendran M."/>
            <person name="Korchina V."/>
            <person name="Wang M."/>
            <person name="Jhangiani S."/>
            <person name="Bandaranaike D."/>
            <person name="Bellair M."/>
            <person name="Blankenburg K."/>
            <person name="Chao H."/>
            <person name="Dahdouli M."/>
            <person name="Dinh H."/>
            <person name="Doddapaneni H."/>
            <person name="English A."/>
            <person name="Firestine M."/>
            <person name="Gnanaolivu R."/>
            <person name="Gross S."/>
            <person name="Hernandez B."/>
            <person name="Javaid M."/>
            <person name="Jayaseelan J."/>
            <person name="Jones J."/>
            <person name="Khan Z."/>
            <person name="Kovar C."/>
            <person name="Kurapati P."/>
            <person name="Le B."/>
            <person name="Lee S."/>
            <person name="Li M."/>
            <person name="Mathew T."/>
            <person name="Narasimhan A."/>
            <person name="Ngo D."/>
            <person name="Nguyen L."/>
            <person name="Okwuonu G."/>
            <person name="Ongeri F."/>
            <person name="Osuji N."/>
            <person name="Pu L.-L."/>
            <person name="Puazo M."/>
            <person name="Quiroz J."/>
            <person name="Raj R."/>
            <person name="Rajbhandari K."/>
            <person name="Reid J.G."/>
            <person name="Santibanez J."/>
            <person name="Sexton D."/>
            <person name="Skinner E."/>
            <person name="Vee V."/>
            <person name="Weissenberger G."/>
            <person name="Wu Y."/>
            <person name="Xin Y."/>
            <person name="Han Y."/>
            <person name="Campbell C."/>
            <person name="Brown A."/>
            <person name="Sullivan B."/>
            <person name="Shelton J."/>
            <person name="Brown S."/>
            <person name="Dudchenko O."/>
            <person name="Machol I."/>
            <person name="Durand N."/>
            <person name="Shamim M."/>
            <person name="Lieberman A."/>
            <person name="Muzny D.M."/>
            <person name="Richards S."/>
            <person name="Yoder A."/>
            <person name="Worley K.C."/>
            <person name="Rogers J."/>
            <person name="Gibbs R.A."/>
        </authorList>
    </citation>
    <scope>NUCLEOTIDE SEQUENCE [LARGE SCALE GENOMIC DNA]</scope>
</reference>
<feature type="region of interest" description="Disordered" evidence="2">
    <location>
        <begin position="15"/>
        <end position="306"/>
    </location>
</feature>
<organism evidence="4 5">
    <name type="scientific">Microcebus murinus</name>
    <name type="common">Gray mouse lemur</name>
    <name type="synonym">Lemur murinus</name>
    <dbReference type="NCBI Taxonomy" id="30608"/>
    <lineage>
        <taxon>Eukaryota</taxon>
        <taxon>Metazoa</taxon>
        <taxon>Chordata</taxon>
        <taxon>Craniata</taxon>
        <taxon>Vertebrata</taxon>
        <taxon>Euteleostomi</taxon>
        <taxon>Mammalia</taxon>
        <taxon>Eutheria</taxon>
        <taxon>Euarchontoglires</taxon>
        <taxon>Primates</taxon>
        <taxon>Strepsirrhini</taxon>
        <taxon>Lemuriformes</taxon>
        <taxon>Cheirogaleidae</taxon>
        <taxon>Microcebus</taxon>
    </lineage>
</organism>
<dbReference type="RefSeq" id="XP_012629484.1">
    <property type="nucleotide sequence ID" value="XM_012774030.2"/>
</dbReference>
<reference evidence="4" key="2">
    <citation type="submission" date="2025-08" db="UniProtKB">
        <authorList>
            <consortium name="Ensembl"/>
        </authorList>
    </citation>
    <scope>IDENTIFICATION</scope>
</reference>
<evidence type="ECO:0000313" key="5">
    <source>
        <dbReference type="Proteomes" id="UP000694394"/>
    </source>
</evidence>
<feature type="compositionally biased region" description="Low complexity" evidence="2">
    <location>
        <begin position="713"/>
        <end position="725"/>
    </location>
</feature>
<dbReference type="RefSeq" id="XP_012629483.1">
    <property type="nucleotide sequence ID" value="XM_012774029.2"/>
</dbReference>
<dbReference type="KEGG" id="mmur:105876353"/>
<dbReference type="GeneTree" id="ENSGT00570000079168"/>
<evidence type="ECO:0000256" key="1">
    <source>
        <dbReference type="ARBA" id="ARBA00002358"/>
    </source>
</evidence>
<dbReference type="PANTHER" id="PTHR15718:SF6">
    <property type="entry name" value="G PROTEIN-REGULATED INDUCER OF NEURITE OUTGROWTH 3"/>
    <property type="match status" value="1"/>
</dbReference>
<feature type="compositionally biased region" description="Low complexity" evidence="2">
    <location>
        <begin position="587"/>
        <end position="616"/>
    </location>
</feature>
<feature type="compositionally biased region" description="Basic and acidic residues" evidence="2">
    <location>
        <begin position="545"/>
        <end position="557"/>
    </location>
</feature>
<evidence type="ECO:0000259" key="3">
    <source>
        <dbReference type="Pfam" id="PF15235"/>
    </source>
</evidence>
<dbReference type="RefSeq" id="XP_012629482.1">
    <property type="nucleotide sequence ID" value="XM_012774028.2"/>
</dbReference>
<dbReference type="Pfam" id="PF15235">
    <property type="entry name" value="GRIN_C"/>
    <property type="match status" value="1"/>
</dbReference>
<dbReference type="AlphaFoldDB" id="A0A8B7H2C2"/>
<dbReference type="GO" id="GO:0005886">
    <property type="term" value="C:plasma membrane"/>
    <property type="evidence" value="ECO:0007669"/>
    <property type="project" value="TreeGrafter"/>
</dbReference>
<name>A0A8B7H2C2_MICMU</name>
<evidence type="ECO:0000313" key="4">
    <source>
        <dbReference type="Ensembl" id="ENSMICP00000039109.1"/>
    </source>
</evidence>
<keyword evidence="5" id="KW-1185">Reference proteome</keyword>
<dbReference type="CTD" id="285513"/>
<feature type="compositionally biased region" description="Low complexity" evidence="2">
    <location>
        <begin position="136"/>
        <end position="150"/>
    </location>
</feature>
<feature type="region of interest" description="Disordered" evidence="2">
    <location>
        <begin position="641"/>
        <end position="667"/>
    </location>
</feature>
<dbReference type="Proteomes" id="UP000694394">
    <property type="component" value="Chromosome 29"/>
</dbReference>
<evidence type="ECO:0000256" key="2">
    <source>
        <dbReference type="SAM" id="MobiDB-lite"/>
    </source>
</evidence>
<reference evidence="4" key="3">
    <citation type="submission" date="2025-09" db="UniProtKB">
        <authorList>
            <consortium name="Ensembl"/>
        </authorList>
    </citation>
    <scope>IDENTIFICATION</scope>
</reference>
<feature type="region of interest" description="Disordered" evidence="2">
    <location>
        <begin position="354"/>
        <end position="626"/>
    </location>
</feature>
<protein>
    <submittedName>
        <fullName evidence="4">GPRIN family member 3</fullName>
    </submittedName>
</protein>
<dbReference type="InterPro" id="IPR032745">
    <property type="entry name" value="GRIN_C"/>
</dbReference>
<dbReference type="OrthoDB" id="10049175at2759"/>
<dbReference type="InterPro" id="IPR026646">
    <property type="entry name" value="GPRIN2-like/GPRIN3"/>
</dbReference>
<feature type="domain" description="G protein-regulated inducer of neurite outgrowth C-terminal" evidence="3">
    <location>
        <begin position="636"/>
        <end position="757"/>
    </location>
</feature>